<protein>
    <submittedName>
        <fullName evidence="1">Uncharacterized protein</fullName>
    </submittedName>
</protein>
<gene>
    <name evidence="1" type="ORF">CFP56_034523</name>
</gene>
<reference evidence="1 2" key="1">
    <citation type="journal article" date="2018" name="Sci. Data">
        <title>The draft genome sequence of cork oak.</title>
        <authorList>
            <person name="Ramos A.M."/>
            <person name="Usie A."/>
            <person name="Barbosa P."/>
            <person name="Barros P.M."/>
            <person name="Capote T."/>
            <person name="Chaves I."/>
            <person name="Simoes F."/>
            <person name="Abreu I."/>
            <person name="Carrasquinho I."/>
            <person name="Faro C."/>
            <person name="Guimaraes J.B."/>
            <person name="Mendonca D."/>
            <person name="Nobrega F."/>
            <person name="Rodrigues L."/>
            <person name="Saibo N.J.M."/>
            <person name="Varela M.C."/>
            <person name="Egas C."/>
            <person name="Matos J."/>
            <person name="Miguel C.M."/>
            <person name="Oliveira M.M."/>
            <person name="Ricardo C.P."/>
            <person name="Goncalves S."/>
        </authorList>
    </citation>
    <scope>NUCLEOTIDE SEQUENCE [LARGE SCALE GENOMIC DNA]</scope>
    <source>
        <strain evidence="2">cv. HL8</strain>
    </source>
</reference>
<organism evidence="1 2">
    <name type="scientific">Quercus suber</name>
    <name type="common">Cork oak</name>
    <dbReference type="NCBI Taxonomy" id="58331"/>
    <lineage>
        <taxon>Eukaryota</taxon>
        <taxon>Viridiplantae</taxon>
        <taxon>Streptophyta</taxon>
        <taxon>Embryophyta</taxon>
        <taxon>Tracheophyta</taxon>
        <taxon>Spermatophyta</taxon>
        <taxon>Magnoliopsida</taxon>
        <taxon>eudicotyledons</taxon>
        <taxon>Gunneridae</taxon>
        <taxon>Pentapetalae</taxon>
        <taxon>rosids</taxon>
        <taxon>fabids</taxon>
        <taxon>Fagales</taxon>
        <taxon>Fagaceae</taxon>
        <taxon>Quercus</taxon>
    </lineage>
</organism>
<accession>A0AAW0LQY0</accession>
<keyword evidence="2" id="KW-1185">Reference proteome</keyword>
<sequence length="68" mass="8036">MLVPEERNDYAFSPMYSEENVKEQKERMTMVLLGEVRETSVKANINIRQFFTGYTEGPFDCRSWPLIL</sequence>
<dbReference type="AlphaFoldDB" id="A0AAW0LQY0"/>
<dbReference type="Proteomes" id="UP000237347">
    <property type="component" value="Unassembled WGS sequence"/>
</dbReference>
<proteinExistence type="predicted"/>
<evidence type="ECO:0000313" key="2">
    <source>
        <dbReference type="Proteomes" id="UP000237347"/>
    </source>
</evidence>
<evidence type="ECO:0000313" key="1">
    <source>
        <dbReference type="EMBL" id="KAK7853869.1"/>
    </source>
</evidence>
<dbReference type="EMBL" id="PKMF04000061">
    <property type="protein sequence ID" value="KAK7853869.1"/>
    <property type="molecule type" value="Genomic_DNA"/>
</dbReference>
<name>A0AAW0LQY0_QUESU</name>
<comment type="caution">
    <text evidence="1">The sequence shown here is derived from an EMBL/GenBank/DDBJ whole genome shotgun (WGS) entry which is preliminary data.</text>
</comment>